<protein>
    <submittedName>
        <fullName evidence="1">Uncharacterized protein</fullName>
    </submittedName>
</protein>
<evidence type="ECO:0000313" key="2">
    <source>
        <dbReference type="Proteomes" id="UP000182658"/>
    </source>
</evidence>
<name>A0A1J7ISH2_9PEZI</name>
<dbReference type="Proteomes" id="UP000182658">
    <property type="component" value="Unassembled WGS sequence"/>
</dbReference>
<dbReference type="InParanoid" id="A0A1J7ISH2"/>
<reference evidence="1 2" key="1">
    <citation type="submission" date="2016-10" db="EMBL/GenBank/DDBJ databases">
        <title>Draft genome sequence of Coniochaeta ligniaria NRRL30616, a lignocellulolytic fungus for bioabatement of inhibitors in plant biomass hydrolysates.</title>
        <authorList>
            <consortium name="DOE Joint Genome Institute"/>
            <person name="Jimenez D.J."/>
            <person name="Hector R.E."/>
            <person name="Riley R."/>
            <person name="Sun H."/>
            <person name="Grigoriev I.V."/>
            <person name="Van Elsas J.D."/>
            <person name="Nichols N.N."/>
        </authorList>
    </citation>
    <scope>NUCLEOTIDE SEQUENCE [LARGE SCALE GENOMIC DNA]</scope>
    <source>
        <strain evidence="1 2">NRRL 30616</strain>
    </source>
</reference>
<sequence length="77" mass="7562">MTVVLSPQTDINALIPLILEGTAVQGALGGGHGRRADLGDGSFGAGGRLDGVLDVALGGACPRGGAGREGEETHLGR</sequence>
<dbReference type="AlphaFoldDB" id="A0A1J7ISH2"/>
<accession>A0A1J7ISH2</accession>
<organism evidence="1 2">
    <name type="scientific">Coniochaeta ligniaria NRRL 30616</name>
    <dbReference type="NCBI Taxonomy" id="1408157"/>
    <lineage>
        <taxon>Eukaryota</taxon>
        <taxon>Fungi</taxon>
        <taxon>Dikarya</taxon>
        <taxon>Ascomycota</taxon>
        <taxon>Pezizomycotina</taxon>
        <taxon>Sordariomycetes</taxon>
        <taxon>Sordariomycetidae</taxon>
        <taxon>Coniochaetales</taxon>
        <taxon>Coniochaetaceae</taxon>
        <taxon>Coniochaeta</taxon>
    </lineage>
</organism>
<evidence type="ECO:0000313" key="1">
    <source>
        <dbReference type="EMBL" id="OIW30115.1"/>
    </source>
</evidence>
<proteinExistence type="predicted"/>
<dbReference type="EMBL" id="KV875097">
    <property type="protein sequence ID" value="OIW30115.1"/>
    <property type="molecule type" value="Genomic_DNA"/>
</dbReference>
<gene>
    <name evidence="1" type="ORF">CONLIGDRAFT_632215</name>
</gene>
<keyword evidence="2" id="KW-1185">Reference proteome</keyword>